<dbReference type="RefSeq" id="WP_097207159.1">
    <property type="nucleotide sequence ID" value="NZ_JACHXB010000002.1"/>
</dbReference>
<reference evidence="2 3" key="1">
    <citation type="submission" date="2017-09" db="EMBL/GenBank/DDBJ databases">
        <authorList>
            <person name="Ehlers B."/>
            <person name="Leendertz F.H."/>
        </authorList>
    </citation>
    <scope>NUCLEOTIDE SEQUENCE [LARGE SCALE GENOMIC DNA]</scope>
    <source>
        <strain evidence="2 3">DSM 46844</strain>
    </source>
</reference>
<feature type="domain" description="DUF1989" evidence="1">
    <location>
        <begin position="12"/>
        <end position="177"/>
    </location>
</feature>
<dbReference type="AlphaFoldDB" id="A0A285EGK9"/>
<evidence type="ECO:0000259" key="1">
    <source>
        <dbReference type="Pfam" id="PF09347"/>
    </source>
</evidence>
<evidence type="ECO:0000313" key="3">
    <source>
        <dbReference type="Proteomes" id="UP000219514"/>
    </source>
</evidence>
<dbReference type="EMBL" id="OBDO01000006">
    <property type="protein sequence ID" value="SNX97171.1"/>
    <property type="molecule type" value="Genomic_DNA"/>
</dbReference>
<evidence type="ECO:0000313" key="2">
    <source>
        <dbReference type="EMBL" id="SNX97171.1"/>
    </source>
</evidence>
<protein>
    <recommendedName>
        <fullName evidence="1">DUF1989 domain-containing protein</fullName>
    </recommendedName>
</protein>
<dbReference type="PANTHER" id="PTHR31527">
    <property type="entry name" value="RE64534P"/>
    <property type="match status" value="1"/>
</dbReference>
<dbReference type="Proteomes" id="UP000219514">
    <property type="component" value="Unassembled WGS sequence"/>
</dbReference>
<name>A0A285EGK9_9ACTN</name>
<gene>
    <name evidence="2" type="ORF">SAMN06893097_106121</name>
</gene>
<accession>A0A285EGK9</accession>
<organism evidence="2 3">
    <name type="scientific">Geodermatophilus sabuli</name>
    <dbReference type="NCBI Taxonomy" id="1564158"/>
    <lineage>
        <taxon>Bacteria</taxon>
        <taxon>Bacillati</taxon>
        <taxon>Actinomycetota</taxon>
        <taxon>Actinomycetes</taxon>
        <taxon>Geodermatophilales</taxon>
        <taxon>Geodermatophilaceae</taxon>
        <taxon>Geodermatophilus</taxon>
    </lineage>
</organism>
<proteinExistence type="predicted"/>
<sequence length="207" mass="22196">MSIQDRTRGALTIPSAEGRGFSIGAGEEFRVVDVEGQQIADFVALAADDISETSSPAKTVLFNNPKYRLSPGDHFYSSRGRPMFEIVSDDSNGVHDFLYAACSATWYASLGHPGHRNCFDNLVSGLSSIRSISPDDLPDPINLFQDTYPQSDGTIALRPSPTGPGDSIVLRAAMPCIVGITSCAYDLEPPEDNVNGAAPSPIRVEFL</sequence>
<dbReference type="PANTHER" id="PTHR31527:SF0">
    <property type="entry name" value="RE64534P"/>
    <property type="match status" value="1"/>
</dbReference>
<dbReference type="InterPro" id="IPR018959">
    <property type="entry name" value="DUF1989"/>
</dbReference>
<keyword evidence="3" id="KW-1185">Reference proteome</keyword>
<dbReference type="Pfam" id="PF09347">
    <property type="entry name" value="DUF1989"/>
    <property type="match status" value="1"/>
</dbReference>
<dbReference type="OrthoDB" id="9772660at2"/>